<evidence type="ECO:0000256" key="2">
    <source>
        <dbReference type="SAM" id="MobiDB-lite"/>
    </source>
</evidence>
<dbReference type="OrthoDB" id="7055067at2"/>
<gene>
    <name evidence="3" type="ORF">C2846_15680</name>
</gene>
<organism evidence="3 4">
    <name type="scientific">Pseudomonas jilinensis</name>
    <dbReference type="NCBI Taxonomy" id="2078689"/>
    <lineage>
        <taxon>Bacteria</taxon>
        <taxon>Pseudomonadati</taxon>
        <taxon>Pseudomonadota</taxon>
        <taxon>Gammaproteobacteria</taxon>
        <taxon>Pseudomonadales</taxon>
        <taxon>Pseudomonadaceae</taxon>
        <taxon>Pseudomonas</taxon>
    </lineage>
</organism>
<feature type="region of interest" description="Disordered" evidence="2">
    <location>
        <begin position="24"/>
        <end position="54"/>
    </location>
</feature>
<keyword evidence="4" id="KW-1185">Reference proteome</keyword>
<evidence type="ECO:0000313" key="3">
    <source>
        <dbReference type="EMBL" id="RHW20060.1"/>
    </source>
</evidence>
<evidence type="ECO:0000313" key="4">
    <source>
        <dbReference type="Proteomes" id="UP000265745"/>
    </source>
</evidence>
<reference evidence="3 4" key="1">
    <citation type="submission" date="2018-06" db="EMBL/GenBank/DDBJ databases">
        <title>Pseudomonas jilinensis sp. nov., isolated from the production water of Jilin Oilfield in China.</title>
        <authorList>
            <person name="Wang J."/>
        </authorList>
    </citation>
    <scope>NUCLEOTIDE SEQUENCE [LARGE SCALE GENOMIC DNA]</scope>
    <source>
        <strain evidence="3 4">JS15-10A1</strain>
    </source>
</reference>
<dbReference type="RefSeq" id="WP_119701922.1">
    <property type="nucleotide sequence ID" value="NZ_QJSA01000015.1"/>
</dbReference>
<evidence type="ECO:0000256" key="1">
    <source>
        <dbReference type="SAM" id="Coils"/>
    </source>
</evidence>
<evidence type="ECO:0008006" key="5">
    <source>
        <dbReference type="Google" id="ProtNLM"/>
    </source>
</evidence>
<comment type="caution">
    <text evidence="3">The sequence shown here is derived from an EMBL/GenBank/DDBJ whole genome shotgun (WGS) entry which is preliminary data.</text>
</comment>
<dbReference type="AlphaFoldDB" id="A0A396RU13"/>
<proteinExistence type="predicted"/>
<keyword evidence="1" id="KW-0175">Coiled coil</keyword>
<accession>A0A396RU13</accession>
<dbReference type="EMBL" id="QJSA01000015">
    <property type="protein sequence ID" value="RHW20060.1"/>
    <property type="molecule type" value="Genomic_DNA"/>
</dbReference>
<sequence length="346" mass="38870">MKIDKQLPVVTPVDPQGRRQTVVRERPLEPSRQPAVVAEQPAARARKNSRSSGYGLQLNRQLSAMQSADSYLADLTGRLDQLKLSLSRQLTSSKGEERQVLRQAIDNLNRLLERRSERSAGSLDANLRLSLNEPARSRFSLPGLESLEALQVAGRETLIIKAGRQQSEPRVVALEEGLNAEQLLRRFNNALMPVGIRAELNAEGDLRFSSREADWKRLQGGIQVQGEGRLFEAGQFTQLHPREERLLSLDGNSQLDNFQSQRQMLDEVVQALDRIALLRDQLAQRQQEIREFLAQQSDQDEQEWAQEYARSVFGLMHKAASSYAAVTQAVVAQANLNRFAVVSLLS</sequence>
<name>A0A396RU13_9PSED</name>
<dbReference type="Proteomes" id="UP000265745">
    <property type="component" value="Unassembled WGS sequence"/>
</dbReference>
<feature type="coiled-coil region" evidence="1">
    <location>
        <begin position="268"/>
        <end position="295"/>
    </location>
</feature>
<protein>
    <recommendedName>
        <fullName evidence="5">Flagellin</fullName>
    </recommendedName>
</protein>